<dbReference type="EMBL" id="JBHSCO010000001">
    <property type="protein sequence ID" value="MFC4390105.1"/>
    <property type="molecule type" value="Genomic_DNA"/>
</dbReference>
<name>A0ABV8W1U0_9FLAO</name>
<sequence length="461" mass="54141">MKDYYQKDVPILLKLAEHKEVLDGFPTESADSQYDARLIYNQRKPEEVQLKIYYKPSDHLYEKFRSLAKAGVSILDMIQPAVSPHKWVNPEFFEFSENSLIGIQETHYYDHDKKFLILVLQNFCLFENGRYAGDARFRLGDNAISHLAGYIQYGQLGTYDSDDKFIERNENRWTSFGPVEFMLSLNHSYKQGEPKKDFVITRDAELIIRDDSQKIKDLDLLSLGEDLCLMMSLYWEKSIDFFNALLRVNDRENYGTREVFKLSGERNDLSQEFHLKDKYSNIYDFAESIDFDKFQYLRELIREAVPRLISIKHLDDISAFMVLYNIVEKFRNFFLKNPLDGQTFTVKEEYAFIGSEGSINKFIKTKIKEIGEIVEEDDKLEFDSKAFEKVSFIKKTGLIDQFEGFIKYLKLDPGKYNIEFDQLIKVRNLIYHGNPPGRDLSPYNKELKALVYDILLAIIAR</sequence>
<proteinExistence type="predicted"/>
<reference evidence="2" key="1">
    <citation type="journal article" date="2019" name="Int. J. Syst. Evol. Microbiol.">
        <title>The Global Catalogue of Microorganisms (GCM) 10K type strain sequencing project: providing services to taxonomists for standard genome sequencing and annotation.</title>
        <authorList>
            <consortium name="The Broad Institute Genomics Platform"/>
            <consortium name="The Broad Institute Genome Sequencing Center for Infectious Disease"/>
            <person name="Wu L."/>
            <person name="Ma J."/>
        </authorList>
    </citation>
    <scope>NUCLEOTIDE SEQUENCE [LARGE SCALE GENOMIC DNA]</scope>
    <source>
        <strain evidence="2">CGMCC 1.15345</strain>
    </source>
</reference>
<evidence type="ECO:0008006" key="3">
    <source>
        <dbReference type="Google" id="ProtNLM"/>
    </source>
</evidence>
<evidence type="ECO:0000313" key="1">
    <source>
        <dbReference type="EMBL" id="MFC4390105.1"/>
    </source>
</evidence>
<protein>
    <recommendedName>
        <fullName evidence="3">ApeA N-terminal domain-containing protein</fullName>
    </recommendedName>
</protein>
<organism evidence="1 2">
    <name type="scientific">Flavobacterium quisquiliarum</name>
    <dbReference type="NCBI Taxonomy" id="1834436"/>
    <lineage>
        <taxon>Bacteria</taxon>
        <taxon>Pseudomonadati</taxon>
        <taxon>Bacteroidota</taxon>
        <taxon>Flavobacteriia</taxon>
        <taxon>Flavobacteriales</taxon>
        <taxon>Flavobacteriaceae</taxon>
        <taxon>Flavobacterium</taxon>
    </lineage>
</organism>
<comment type="caution">
    <text evidence="1">The sequence shown here is derived from an EMBL/GenBank/DDBJ whole genome shotgun (WGS) entry which is preliminary data.</text>
</comment>
<evidence type="ECO:0000313" key="2">
    <source>
        <dbReference type="Proteomes" id="UP001595719"/>
    </source>
</evidence>
<dbReference type="Proteomes" id="UP001595719">
    <property type="component" value="Unassembled WGS sequence"/>
</dbReference>
<keyword evidence="2" id="KW-1185">Reference proteome</keyword>
<dbReference type="RefSeq" id="WP_219071608.1">
    <property type="nucleotide sequence ID" value="NZ_JBHSCO010000001.1"/>
</dbReference>
<accession>A0ABV8W1U0</accession>
<gene>
    <name evidence="1" type="ORF">ACFOY0_03770</name>
</gene>